<accession>W3XNP4</accession>
<sequence length="774" mass="86225">MAGQDKLGGVPALQVSKCHLETGRKRPPSRRLSLTGYLASFKYRLRRDERIPYEESPHAAQEADSLDEGVQNEDDLGGGPADWEWFDDMMGFATGPFDEQSDKQSDEFDEQHGEQSEQPLDVAGHHDMEDASTDGFGDDAPASSSPSDGESDNQQIIFLIDSDDESHDDDELQSIMSDDELEDDIPDIGMGIGNDFVPIPNNSQAPNVPPIAEWRLNLTALSQKYNLYFAAYSDKIHVSRPRSCSTHDLPSKPDLVLKPARSAAARYIIGTINPGKPHEVNHLIVGDLGLEEILLMAHDDGDVTGYYTKEIENEIAAIETSQKLSGYVVKTKPFFQENVGKSAWGLSIHMKSRLIAVGSNLHAVTVFAPALSLESPEPDVLAGSFWQSIKKTLDGSAVEFPETLRACFPTATGRVLKQRTCNWKITLDTSPAGSNIPNLTFSNDKDGNADKVVAVDIEGNLWLMNIWSFDVPFQKIPSLHRRSRRTDAGQRGPPRGWGVLVLPASSFLTSNNCYGTLGLPSEEVRRAQHPSIGSWLDISKAITYIPQNALYYPRSGGARRPTPAEIKERNENLSRNMKEMNRKIDLDWWFQQYSPGQALDTERMATSSTLDDGSSILRLYETGIELRPHEKDKMGIMMQYAMNQVFPTPTNSVAFQFDQQNRLANYHFIPELSLVVAGSMSGRVALVTLTCDQYGQRGFKVELILPLKKDEEDQLRPLCPLYGVAVGPLPVGDRSEAHTPSMSRRYRIMMQYYDHNILSYEFSRGMESDVLTII</sequence>
<evidence type="ECO:0000313" key="3">
    <source>
        <dbReference type="Proteomes" id="UP000030651"/>
    </source>
</evidence>
<dbReference type="GeneID" id="19266416"/>
<dbReference type="eggNOG" id="ENOG502S49J">
    <property type="taxonomic scope" value="Eukaryota"/>
</dbReference>
<dbReference type="STRING" id="1229662.W3XNP4"/>
<proteinExistence type="predicted"/>
<name>W3XNP4_PESFW</name>
<dbReference type="KEGG" id="pfy:PFICI_01403"/>
<feature type="compositionally biased region" description="Acidic residues" evidence="1">
    <location>
        <begin position="64"/>
        <end position="76"/>
    </location>
</feature>
<dbReference type="Pfam" id="PF08728">
    <property type="entry name" value="CRT10"/>
    <property type="match status" value="2"/>
</dbReference>
<reference evidence="3" key="1">
    <citation type="journal article" date="2015" name="BMC Genomics">
        <title>Genomic and transcriptomic analysis of the endophytic fungus Pestalotiopsis fici reveals its lifestyle and high potential for synthesis of natural products.</title>
        <authorList>
            <person name="Wang X."/>
            <person name="Zhang X."/>
            <person name="Liu L."/>
            <person name="Xiang M."/>
            <person name="Wang W."/>
            <person name="Sun X."/>
            <person name="Che Y."/>
            <person name="Guo L."/>
            <person name="Liu G."/>
            <person name="Guo L."/>
            <person name="Wang C."/>
            <person name="Yin W.B."/>
            <person name="Stadler M."/>
            <person name="Zhang X."/>
            <person name="Liu X."/>
        </authorList>
    </citation>
    <scope>NUCLEOTIDE SEQUENCE [LARGE SCALE GENOMIC DNA]</scope>
    <source>
        <strain evidence="3">W106-1 / CGMCC3.15140</strain>
    </source>
</reference>
<keyword evidence="3" id="KW-1185">Reference proteome</keyword>
<feature type="compositionally biased region" description="Low complexity" evidence="1">
    <location>
        <begin position="138"/>
        <end position="148"/>
    </location>
</feature>
<dbReference type="Proteomes" id="UP000030651">
    <property type="component" value="Unassembled WGS sequence"/>
</dbReference>
<feature type="compositionally biased region" description="Basic and acidic residues" evidence="1">
    <location>
        <begin position="100"/>
        <end position="115"/>
    </location>
</feature>
<dbReference type="InterPro" id="IPR014839">
    <property type="entry name" value="Crt10"/>
</dbReference>
<feature type="region of interest" description="Disordered" evidence="1">
    <location>
        <begin position="52"/>
        <end position="152"/>
    </location>
</feature>
<evidence type="ECO:0000256" key="1">
    <source>
        <dbReference type="SAM" id="MobiDB-lite"/>
    </source>
</evidence>
<dbReference type="OrthoDB" id="5591786at2759"/>
<dbReference type="AlphaFoldDB" id="W3XNP4"/>
<dbReference type="HOGENOM" id="CLU_007263_1_0_1"/>
<gene>
    <name evidence="2" type="ORF">PFICI_01403</name>
</gene>
<dbReference type="EMBL" id="KI912109">
    <property type="protein sequence ID" value="ETS87575.1"/>
    <property type="molecule type" value="Genomic_DNA"/>
</dbReference>
<dbReference type="OMA" id="DVPYIPR"/>
<dbReference type="RefSeq" id="XP_007828175.1">
    <property type="nucleotide sequence ID" value="XM_007829984.1"/>
</dbReference>
<organism evidence="2 3">
    <name type="scientific">Pestalotiopsis fici (strain W106-1 / CGMCC3.15140)</name>
    <dbReference type="NCBI Taxonomy" id="1229662"/>
    <lineage>
        <taxon>Eukaryota</taxon>
        <taxon>Fungi</taxon>
        <taxon>Dikarya</taxon>
        <taxon>Ascomycota</taxon>
        <taxon>Pezizomycotina</taxon>
        <taxon>Sordariomycetes</taxon>
        <taxon>Xylariomycetidae</taxon>
        <taxon>Amphisphaeriales</taxon>
        <taxon>Sporocadaceae</taxon>
        <taxon>Pestalotiopsis</taxon>
    </lineage>
</organism>
<protein>
    <submittedName>
        <fullName evidence="2">Uncharacterized protein</fullName>
    </submittedName>
</protein>
<dbReference type="InParanoid" id="W3XNP4"/>
<evidence type="ECO:0000313" key="2">
    <source>
        <dbReference type="EMBL" id="ETS87575.1"/>
    </source>
</evidence>